<name>A0A2N0RH46_9GLOM</name>
<dbReference type="Gene3D" id="1.20.1280.50">
    <property type="match status" value="1"/>
</dbReference>
<evidence type="ECO:0000313" key="2">
    <source>
        <dbReference type="EMBL" id="PKC62610.1"/>
    </source>
</evidence>
<reference evidence="2 3" key="1">
    <citation type="submission" date="2017-10" db="EMBL/GenBank/DDBJ databases">
        <title>Extensive intraspecific genome diversity in a model arbuscular mycorrhizal fungus.</title>
        <authorList>
            <person name="Chen E.C.H."/>
            <person name="Morin E."/>
            <person name="Baudet D."/>
            <person name="Noel J."/>
            <person name="Ndikumana S."/>
            <person name="Charron P."/>
            <person name="St-Onge C."/>
            <person name="Giorgi J."/>
            <person name="Grigoriev I.V."/>
            <person name="Roux C."/>
            <person name="Martin F.M."/>
            <person name="Corradi N."/>
        </authorList>
    </citation>
    <scope>NUCLEOTIDE SEQUENCE [LARGE SCALE GENOMIC DNA]</scope>
    <source>
        <strain evidence="2 3">A1</strain>
    </source>
</reference>
<protein>
    <recommendedName>
        <fullName evidence="1">F-box domain-containing protein</fullName>
    </recommendedName>
</protein>
<reference evidence="2 3" key="2">
    <citation type="submission" date="2017-10" db="EMBL/GenBank/DDBJ databases">
        <title>Genome analyses suggest a sexual origin of heterokaryosis in a supposedly ancient asexual fungus.</title>
        <authorList>
            <person name="Corradi N."/>
            <person name="Sedzielewska K."/>
            <person name="Noel J."/>
            <person name="Charron P."/>
            <person name="Farinelli L."/>
            <person name="Marton T."/>
            <person name="Kruger M."/>
            <person name="Pelin A."/>
            <person name="Brachmann A."/>
            <person name="Corradi N."/>
        </authorList>
    </citation>
    <scope>NUCLEOTIDE SEQUENCE [LARGE SCALE GENOMIC DNA]</scope>
    <source>
        <strain evidence="2 3">A1</strain>
    </source>
</reference>
<dbReference type="PROSITE" id="PS50181">
    <property type="entry name" value="FBOX"/>
    <property type="match status" value="1"/>
</dbReference>
<feature type="domain" description="F-box" evidence="1">
    <location>
        <begin position="1"/>
        <end position="50"/>
    </location>
</feature>
<dbReference type="Proteomes" id="UP000232688">
    <property type="component" value="Unassembled WGS sequence"/>
</dbReference>
<dbReference type="Pfam" id="PF12937">
    <property type="entry name" value="F-box-like"/>
    <property type="match status" value="1"/>
</dbReference>
<dbReference type="CDD" id="cd09917">
    <property type="entry name" value="F-box_SF"/>
    <property type="match status" value="1"/>
</dbReference>
<gene>
    <name evidence="2" type="ORF">RhiirA1_464918</name>
</gene>
<evidence type="ECO:0000313" key="3">
    <source>
        <dbReference type="Proteomes" id="UP000232688"/>
    </source>
</evidence>
<comment type="caution">
    <text evidence="2">The sequence shown here is derived from an EMBL/GenBank/DDBJ whole genome shotgun (WGS) entry which is preliminary data.</text>
</comment>
<organism evidence="2 3">
    <name type="scientific">Rhizophagus irregularis</name>
    <dbReference type="NCBI Taxonomy" id="588596"/>
    <lineage>
        <taxon>Eukaryota</taxon>
        <taxon>Fungi</taxon>
        <taxon>Fungi incertae sedis</taxon>
        <taxon>Mucoromycota</taxon>
        <taxon>Glomeromycotina</taxon>
        <taxon>Glomeromycetes</taxon>
        <taxon>Glomerales</taxon>
        <taxon>Glomeraceae</taxon>
        <taxon>Rhizophagus</taxon>
    </lineage>
</organism>
<dbReference type="SUPFAM" id="SSF81383">
    <property type="entry name" value="F-box domain"/>
    <property type="match status" value="1"/>
</dbReference>
<sequence>MAIELPPEILMIIFIYLTPSDLYTISSVCKKFRSILWPKTEISQHIWRKSRLHHIPFLNRSPPKLCTTTSGTEVMSEQQYLWLMIICEKCQFCEQKDKIKLTLYWEAKFYCCSTCLQKRTISGYKLIQGFPKVLIKFLNELPKMPGVANWEPQLYFESEAKRLLEEYNQVREYERDAWIERKESITKETKKEIKIYREFHSEFKYNFREVARKMALEIEAEDYEDKIMGLKEFKNFYCTQLATPSKFIKHTKV</sequence>
<evidence type="ECO:0000259" key="1">
    <source>
        <dbReference type="PROSITE" id="PS50181"/>
    </source>
</evidence>
<dbReference type="EMBL" id="LLXH01000835">
    <property type="protein sequence ID" value="PKC62610.1"/>
    <property type="molecule type" value="Genomic_DNA"/>
</dbReference>
<dbReference type="AlphaFoldDB" id="A0A2N0RH46"/>
<proteinExistence type="predicted"/>
<dbReference type="InterPro" id="IPR001810">
    <property type="entry name" value="F-box_dom"/>
</dbReference>
<dbReference type="VEuPathDB" id="FungiDB:FUN_002962"/>
<accession>A0A2N0RH46</accession>
<dbReference type="VEuPathDB" id="FungiDB:RhiirA1_464918"/>
<dbReference type="SMART" id="SM00256">
    <property type="entry name" value="FBOX"/>
    <property type="match status" value="1"/>
</dbReference>
<dbReference type="VEuPathDB" id="FungiDB:RhiirFUN_023952"/>
<dbReference type="InterPro" id="IPR036047">
    <property type="entry name" value="F-box-like_dom_sf"/>
</dbReference>